<accession>A0ABT6R838</accession>
<keyword evidence="1" id="KW-0472">Membrane</keyword>
<name>A0ABT6R838_9BACL</name>
<dbReference type="RefSeq" id="WP_282357473.1">
    <property type="nucleotide sequence ID" value="NZ_JASBQV010000041.1"/>
</dbReference>
<sequence>MRKKIRLFVGVMLLALNVGIIIYRASIDPFILNVIFASMFTILLYLIYDEKIEKFDGRIKRLKKDFESEVHYDKESERYTYYHFGARHKRETFMELIKISFLLPTRKAEKIVKHFEKESREMRK</sequence>
<keyword evidence="3" id="KW-1185">Reference proteome</keyword>
<evidence type="ECO:0000256" key="1">
    <source>
        <dbReference type="SAM" id="Phobius"/>
    </source>
</evidence>
<evidence type="ECO:0000313" key="2">
    <source>
        <dbReference type="EMBL" id="MDI3236441.1"/>
    </source>
</evidence>
<keyword evidence="1" id="KW-0812">Transmembrane</keyword>
<proteinExistence type="predicted"/>
<reference evidence="2 3" key="1">
    <citation type="submission" date="2023-04" db="EMBL/GenBank/DDBJ databases">
        <title>Antarctic isolates genomes.</title>
        <authorList>
            <person name="Dimov S.G."/>
        </authorList>
    </citation>
    <scope>NUCLEOTIDE SEQUENCE [LARGE SCALE GENOMIC DNA]</scope>
    <source>
        <strain evidence="2 3">AL19</strain>
    </source>
</reference>
<comment type="caution">
    <text evidence="2">The sequence shown here is derived from an EMBL/GenBank/DDBJ whole genome shotgun (WGS) entry which is preliminary data.</text>
</comment>
<protein>
    <submittedName>
        <fullName evidence="2">Uncharacterized protein</fullName>
    </submittedName>
</protein>
<keyword evidence="1" id="KW-1133">Transmembrane helix</keyword>
<dbReference type="Proteomes" id="UP001243286">
    <property type="component" value="Unassembled WGS sequence"/>
</dbReference>
<dbReference type="EMBL" id="JASBQV010000041">
    <property type="protein sequence ID" value="MDI3236441.1"/>
    <property type="molecule type" value="Genomic_DNA"/>
</dbReference>
<gene>
    <name evidence="2" type="ORF">QK289_15605</name>
</gene>
<organism evidence="2 3">
    <name type="scientific">Exiguobacterium antarcticum</name>
    <dbReference type="NCBI Taxonomy" id="132920"/>
    <lineage>
        <taxon>Bacteria</taxon>
        <taxon>Bacillati</taxon>
        <taxon>Bacillota</taxon>
        <taxon>Bacilli</taxon>
        <taxon>Bacillales</taxon>
        <taxon>Bacillales Family XII. Incertae Sedis</taxon>
        <taxon>Exiguobacterium</taxon>
    </lineage>
</organism>
<feature type="transmembrane region" description="Helical" evidence="1">
    <location>
        <begin position="7"/>
        <end position="24"/>
    </location>
</feature>
<evidence type="ECO:0000313" key="3">
    <source>
        <dbReference type="Proteomes" id="UP001243286"/>
    </source>
</evidence>
<feature type="transmembrane region" description="Helical" evidence="1">
    <location>
        <begin position="30"/>
        <end position="48"/>
    </location>
</feature>